<feature type="domain" description="UCH catalytic" evidence="9">
    <location>
        <begin position="1"/>
        <end position="245"/>
    </location>
</feature>
<keyword evidence="5 8" id="KW-0378">Hydrolase</keyword>
<dbReference type="Gene3D" id="3.40.532.10">
    <property type="entry name" value="Peptidase C12, ubiquitin carboxyl-terminal hydrolase"/>
    <property type="match status" value="1"/>
</dbReference>
<dbReference type="GO" id="GO:0004843">
    <property type="term" value="F:cysteine-type deubiquitinase activity"/>
    <property type="evidence" value="ECO:0007669"/>
    <property type="project" value="UniProtKB-EC"/>
</dbReference>
<evidence type="ECO:0000259" key="9">
    <source>
        <dbReference type="PROSITE" id="PS52048"/>
    </source>
</evidence>
<comment type="similarity">
    <text evidence="2 7 8">Belongs to the peptidase C12 family.</text>
</comment>
<organism evidence="10 11">
    <name type="scientific">Acropora cervicornis</name>
    <name type="common">Staghorn coral</name>
    <dbReference type="NCBI Taxonomy" id="6130"/>
    <lineage>
        <taxon>Eukaryota</taxon>
        <taxon>Metazoa</taxon>
        <taxon>Cnidaria</taxon>
        <taxon>Anthozoa</taxon>
        <taxon>Hexacorallia</taxon>
        <taxon>Scleractinia</taxon>
        <taxon>Astrocoeniina</taxon>
        <taxon>Acroporidae</taxon>
        <taxon>Acropora</taxon>
    </lineage>
</organism>
<dbReference type="GO" id="GO:0006511">
    <property type="term" value="P:ubiquitin-dependent protein catabolic process"/>
    <property type="evidence" value="ECO:0007669"/>
    <property type="project" value="UniProtKB-UniRule"/>
</dbReference>
<dbReference type="PRINTS" id="PR00707">
    <property type="entry name" value="UBCTHYDRLASE"/>
</dbReference>
<dbReference type="PROSITE" id="PS52048">
    <property type="entry name" value="UCH_DOMAIN"/>
    <property type="match status" value="1"/>
</dbReference>
<sequence>MNKFVTNLGLKPTWSFVDVFGLDPELLAILPQPTCALLLLFPTSDKYRDFKKEQEEKVLKDGQEVSPNVFFMKQTIGNACGTIAIIHAIANNADVLDFDQHCPGWGEGMAYPIIACAVMKDGFLKTFIESTKSLSPEEKGARLEADESISVAHEASAQEGQTEAPSAEARVDLHFVAIVHKDGCLYELASPWKDFKIFNLVWVIDLEKSTSDKGSETLKDAAEVCKEYMRRDPLALNFTVVALSSTL</sequence>
<dbReference type="SUPFAM" id="SSF54001">
    <property type="entry name" value="Cysteine proteinases"/>
    <property type="match status" value="1"/>
</dbReference>
<evidence type="ECO:0000313" key="10">
    <source>
        <dbReference type="EMBL" id="KAK2563494.1"/>
    </source>
</evidence>
<dbReference type="PROSITE" id="PS00140">
    <property type="entry name" value="UCH_1"/>
    <property type="match status" value="1"/>
</dbReference>
<name>A0AAD9V6Z8_ACRCE</name>
<comment type="catalytic activity">
    <reaction evidence="1 8">
        <text>Thiol-dependent hydrolysis of ester, thioester, amide, peptide and isopeptide bonds formed by the C-terminal Gly of ubiquitin (a 76-residue protein attached to proteins as an intracellular targeting signal).</text>
        <dbReference type="EC" id="3.4.19.12"/>
    </reaction>
</comment>
<dbReference type="AlphaFoldDB" id="A0AAD9V6Z8"/>
<comment type="caution">
    <text evidence="7">Lacks conserved residue(s) required for the propagation of feature annotation.</text>
</comment>
<evidence type="ECO:0000256" key="2">
    <source>
        <dbReference type="ARBA" id="ARBA00009326"/>
    </source>
</evidence>
<dbReference type="PANTHER" id="PTHR10589">
    <property type="entry name" value="UBIQUITIN CARBOXYL-TERMINAL HYDROLASE"/>
    <property type="match status" value="1"/>
</dbReference>
<dbReference type="InterPro" id="IPR057254">
    <property type="entry name" value="UCH_AS"/>
</dbReference>
<protein>
    <recommendedName>
        <fullName evidence="8">Ubiquitin carboxyl-terminal hydrolase</fullName>
        <ecNumber evidence="8">3.4.19.12</ecNumber>
    </recommendedName>
</protein>
<dbReference type="PANTHER" id="PTHR10589:SF17">
    <property type="entry name" value="UBIQUITIN CARBOXYL-TERMINAL HYDROLASE"/>
    <property type="match status" value="1"/>
</dbReference>
<evidence type="ECO:0000256" key="7">
    <source>
        <dbReference type="PROSITE-ProRule" id="PRU01393"/>
    </source>
</evidence>
<reference evidence="10" key="2">
    <citation type="journal article" date="2023" name="Science">
        <title>Genomic signatures of disease resistance in endangered staghorn corals.</title>
        <authorList>
            <person name="Vollmer S.V."/>
            <person name="Selwyn J.D."/>
            <person name="Despard B.A."/>
            <person name="Roesel C.L."/>
        </authorList>
    </citation>
    <scope>NUCLEOTIDE SEQUENCE</scope>
    <source>
        <strain evidence="10">K2</strain>
    </source>
</reference>
<evidence type="ECO:0000256" key="1">
    <source>
        <dbReference type="ARBA" id="ARBA00000707"/>
    </source>
</evidence>
<evidence type="ECO:0000313" key="11">
    <source>
        <dbReference type="Proteomes" id="UP001249851"/>
    </source>
</evidence>
<dbReference type="InterPro" id="IPR001578">
    <property type="entry name" value="Peptidase_C12_UCH"/>
</dbReference>
<accession>A0AAD9V6Z8</accession>
<dbReference type="CDD" id="cd09616">
    <property type="entry name" value="Peptidase_C12_UCH_L1_L3"/>
    <property type="match status" value="1"/>
</dbReference>
<dbReference type="Proteomes" id="UP001249851">
    <property type="component" value="Unassembled WGS sequence"/>
</dbReference>
<keyword evidence="11" id="KW-1185">Reference proteome</keyword>
<dbReference type="InterPro" id="IPR038765">
    <property type="entry name" value="Papain-like_cys_pep_sf"/>
</dbReference>
<evidence type="ECO:0000256" key="6">
    <source>
        <dbReference type="ARBA" id="ARBA00022807"/>
    </source>
</evidence>
<dbReference type="GO" id="GO:0016579">
    <property type="term" value="P:protein deubiquitination"/>
    <property type="evidence" value="ECO:0007669"/>
    <property type="project" value="TreeGrafter"/>
</dbReference>
<evidence type="ECO:0000256" key="3">
    <source>
        <dbReference type="ARBA" id="ARBA00022670"/>
    </source>
</evidence>
<keyword evidence="3 8" id="KW-0645">Protease</keyword>
<evidence type="ECO:0000256" key="4">
    <source>
        <dbReference type="ARBA" id="ARBA00022786"/>
    </source>
</evidence>
<keyword evidence="4 8" id="KW-0833">Ubl conjugation pathway</keyword>
<evidence type="ECO:0000256" key="8">
    <source>
        <dbReference type="RuleBase" id="RU361215"/>
    </source>
</evidence>
<keyword evidence="6 8" id="KW-0788">Thiol protease</keyword>
<gene>
    <name evidence="10" type="ORF">P5673_013207</name>
</gene>
<reference evidence="10" key="1">
    <citation type="journal article" date="2023" name="G3 (Bethesda)">
        <title>Whole genome assembly and annotation of the endangered Caribbean coral Acropora cervicornis.</title>
        <authorList>
            <person name="Selwyn J.D."/>
            <person name="Vollmer S.V."/>
        </authorList>
    </citation>
    <scope>NUCLEOTIDE SEQUENCE</scope>
    <source>
        <strain evidence="10">K2</strain>
    </source>
</reference>
<evidence type="ECO:0000256" key="5">
    <source>
        <dbReference type="ARBA" id="ARBA00022801"/>
    </source>
</evidence>
<proteinExistence type="inferred from homology"/>
<comment type="caution">
    <text evidence="10">The sequence shown here is derived from an EMBL/GenBank/DDBJ whole genome shotgun (WGS) entry which is preliminary data.</text>
</comment>
<dbReference type="EC" id="3.4.19.12" evidence="8"/>
<dbReference type="InterPro" id="IPR036959">
    <property type="entry name" value="Peptidase_C12_UCH_sf"/>
</dbReference>
<dbReference type="EMBL" id="JARQWQ010000025">
    <property type="protein sequence ID" value="KAK2563494.1"/>
    <property type="molecule type" value="Genomic_DNA"/>
</dbReference>
<dbReference type="Pfam" id="PF01088">
    <property type="entry name" value="Peptidase_C12"/>
    <property type="match status" value="2"/>
</dbReference>
<dbReference type="GO" id="GO:0005737">
    <property type="term" value="C:cytoplasm"/>
    <property type="evidence" value="ECO:0007669"/>
    <property type="project" value="TreeGrafter"/>
</dbReference>